<dbReference type="InterPro" id="IPR036890">
    <property type="entry name" value="HATPase_C_sf"/>
</dbReference>
<evidence type="ECO:0000256" key="2">
    <source>
        <dbReference type="ARBA" id="ARBA00012438"/>
    </source>
</evidence>
<evidence type="ECO:0000259" key="9">
    <source>
        <dbReference type="PROSITE" id="PS50109"/>
    </source>
</evidence>
<dbReference type="EC" id="2.7.13.3" evidence="2"/>
<organism evidence="10 11">
    <name type="scientific">Azospirillum oryzae</name>
    <dbReference type="NCBI Taxonomy" id="286727"/>
    <lineage>
        <taxon>Bacteria</taxon>
        <taxon>Pseudomonadati</taxon>
        <taxon>Pseudomonadota</taxon>
        <taxon>Alphaproteobacteria</taxon>
        <taxon>Rhodospirillales</taxon>
        <taxon>Azospirillaceae</taxon>
        <taxon>Azospirillum</taxon>
    </lineage>
</organism>
<dbReference type="GO" id="GO:0005524">
    <property type="term" value="F:ATP binding"/>
    <property type="evidence" value="ECO:0007669"/>
    <property type="project" value="UniProtKB-KW"/>
</dbReference>
<evidence type="ECO:0000256" key="3">
    <source>
        <dbReference type="ARBA" id="ARBA00022553"/>
    </source>
</evidence>
<dbReference type="Pfam" id="PF07568">
    <property type="entry name" value="HisKA_2"/>
    <property type="match status" value="1"/>
</dbReference>
<evidence type="ECO:0000256" key="4">
    <source>
        <dbReference type="ARBA" id="ARBA00022679"/>
    </source>
</evidence>
<dbReference type="OrthoDB" id="9767435at2"/>
<dbReference type="SMART" id="SM00387">
    <property type="entry name" value="HATPase_c"/>
    <property type="match status" value="1"/>
</dbReference>
<evidence type="ECO:0000256" key="1">
    <source>
        <dbReference type="ARBA" id="ARBA00000085"/>
    </source>
</evidence>
<keyword evidence="8" id="KW-0472">Membrane</keyword>
<dbReference type="RefSeq" id="WP_085085952.1">
    <property type="nucleotide sequence ID" value="NZ_FXAK01000005.1"/>
</dbReference>
<evidence type="ECO:0000313" key="10">
    <source>
        <dbReference type="EMBL" id="SMF50659.1"/>
    </source>
</evidence>
<dbReference type="AlphaFoldDB" id="A0A1X7FFC7"/>
<dbReference type="PANTHER" id="PTHR41523">
    <property type="entry name" value="TWO-COMPONENT SYSTEM SENSOR PROTEIN"/>
    <property type="match status" value="1"/>
</dbReference>
<keyword evidence="3" id="KW-0597">Phosphoprotein</keyword>
<feature type="transmembrane region" description="Helical" evidence="8">
    <location>
        <begin position="20"/>
        <end position="41"/>
    </location>
</feature>
<dbReference type="InterPro" id="IPR004358">
    <property type="entry name" value="Sig_transdc_His_kin-like_C"/>
</dbReference>
<dbReference type="InterPro" id="IPR007891">
    <property type="entry name" value="CHASE3"/>
</dbReference>
<dbReference type="STRING" id="286727.SAMN02982917_2630"/>
<dbReference type="CDD" id="cd19410">
    <property type="entry name" value="HK9-like_sensor"/>
    <property type="match status" value="1"/>
</dbReference>
<dbReference type="SUPFAM" id="SSF55874">
    <property type="entry name" value="ATPase domain of HSP90 chaperone/DNA topoisomerase II/histidine kinase"/>
    <property type="match status" value="1"/>
</dbReference>
<comment type="catalytic activity">
    <reaction evidence="1">
        <text>ATP + protein L-histidine = ADP + protein N-phospho-L-histidine.</text>
        <dbReference type="EC" id="2.7.13.3"/>
    </reaction>
</comment>
<dbReference type="PANTHER" id="PTHR41523:SF8">
    <property type="entry name" value="ETHYLENE RESPONSE SENSOR PROTEIN"/>
    <property type="match status" value="1"/>
</dbReference>
<dbReference type="Pfam" id="PF05227">
    <property type="entry name" value="CHASE3"/>
    <property type="match status" value="1"/>
</dbReference>
<dbReference type="EMBL" id="FXAK01000005">
    <property type="protein sequence ID" value="SMF50659.1"/>
    <property type="molecule type" value="Genomic_DNA"/>
</dbReference>
<dbReference type="Pfam" id="PF02518">
    <property type="entry name" value="HATPase_c"/>
    <property type="match status" value="1"/>
</dbReference>
<reference evidence="10 11" key="1">
    <citation type="submission" date="2017-04" db="EMBL/GenBank/DDBJ databases">
        <authorList>
            <person name="Afonso C.L."/>
            <person name="Miller P.J."/>
            <person name="Scott M.A."/>
            <person name="Spackman E."/>
            <person name="Goraichik I."/>
            <person name="Dimitrov K.M."/>
            <person name="Suarez D.L."/>
            <person name="Swayne D.E."/>
        </authorList>
    </citation>
    <scope>NUCLEOTIDE SEQUENCE [LARGE SCALE GENOMIC DNA]</scope>
    <source>
        <strain evidence="10 11">A2P</strain>
    </source>
</reference>
<evidence type="ECO:0000256" key="6">
    <source>
        <dbReference type="ARBA" id="ARBA00022777"/>
    </source>
</evidence>
<gene>
    <name evidence="10" type="ORF">SAMN02982917_2630</name>
</gene>
<keyword evidence="5" id="KW-0547">Nucleotide-binding</keyword>
<dbReference type="PRINTS" id="PR00344">
    <property type="entry name" value="BCTRLSENSOR"/>
</dbReference>
<feature type="domain" description="Histidine kinase" evidence="9">
    <location>
        <begin position="240"/>
        <end position="438"/>
    </location>
</feature>
<dbReference type="Gene3D" id="3.30.565.10">
    <property type="entry name" value="Histidine kinase-like ATPase, C-terminal domain"/>
    <property type="match status" value="1"/>
</dbReference>
<evidence type="ECO:0000313" key="11">
    <source>
        <dbReference type="Proteomes" id="UP000192936"/>
    </source>
</evidence>
<dbReference type="InterPro" id="IPR005467">
    <property type="entry name" value="His_kinase_dom"/>
</dbReference>
<keyword evidence="6 10" id="KW-0418">Kinase</keyword>
<proteinExistence type="predicted"/>
<keyword evidence="8" id="KW-0812">Transmembrane</keyword>
<keyword evidence="4" id="KW-0808">Transferase</keyword>
<feature type="transmembrane region" description="Helical" evidence="8">
    <location>
        <begin position="186"/>
        <end position="207"/>
    </location>
</feature>
<accession>A0A1X7FFC7</accession>
<keyword evidence="7" id="KW-0067">ATP-binding</keyword>
<dbReference type="Proteomes" id="UP000192936">
    <property type="component" value="Unassembled WGS sequence"/>
</dbReference>
<keyword evidence="8" id="KW-1133">Transmembrane helix</keyword>
<dbReference type="GO" id="GO:0004673">
    <property type="term" value="F:protein histidine kinase activity"/>
    <property type="evidence" value="ECO:0007669"/>
    <property type="project" value="UniProtKB-EC"/>
</dbReference>
<evidence type="ECO:0000256" key="8">
    <source>
        <dbReference type="SAM" id="Phobius"/>
    </source>
</evidence>
<evidence type="ECO:0000256" key="7">
    <source>
        <dbReference type="ARBA" id="ARBA00022840"/>
    </source>
</evidence>
<dbReference type="InterPro" id="IPR003594">
    <property type="entry name" value="HATPase_dom"/>
</dbReference>
<dbReference type="InterPro" id="IPR011495">
    <property type="entry name" value="Sig_transdc_His_kin_sub2_dim/P"/>
</dbReference>
<evidence type="ECO:0000256" key="5">
    <source>
        <dbReference type="ARBA" id="ARBA00022741"/>
    </source>
</evidence>
<protein>
    <recommendedName>
        <fullName evidence="2">histidine kinase</fullName>
        <ecNumber evidence="2">2.7.13.3</ecNumber>
    </recommendedName>
</protein>
<sequence>MSINTDASLARKQVRARAARVSAVLFGGLFVGFLLLVFVFIEYRRAIDWVDHTHKVISTVEDLQSSLSDAESSQRGYLLSQDRDQFASYEQGVARSRALLDRLGVLTADNPVQQDKVKALHALTADRLERMAEVLRQVEDAGLGRAFDMAREGTGAGMMAEIRRTTAAMRAEESQLLARRSRQATILELLMIGYGLLFVTVAGWRGYTTVRRLERDYQAEWAEGQALAAALQENRVLLDEVNHRVKNSLQIVANLLRTQALRHRSPEVREELLESSGRVLAIAEVHRRLYGEGAVYDTVELSDLIRSIAENAIPASGGGGGAGEPTISVAVGTPLAAPVDTAVPVALIVNELLTNSYKHAFPDGRTGTVRLDMEVEGNEVRIDVADDGIGLPDEVASTGGGGFGLNTVRNLTRQIRGRLEIERLTPGTRFLLTFPMRPGKPTRA</sequence>
<name>A0A1X7FFC7_9PROT</name>
<dbReference type="PROSITE" id="PS50109">
    <property type="entry name" value="HIS_KIN"/>
    <property type="match status" value="1"/>
</dbReference>